<evidence type="ECO:0000256" key="3">
    <source>
        <dbReference type="ARBA" id="ARBA00022729"/>
    </source>
</evidence>
<name>A0A3G9JVQ6_9ACTN</name>
<sequence>MATTLRGITWNHSRGFTSIVGVTQRYAELHPETDVVWEKRSLSEFESKPIQELAGTYDFLVIDHPWAGFAAKHNVLLPLNEYLPAEFLANQRENSVGKSFESYNFDGFQSALPIDAASPVALSRPDKIGTEDLPKTFDEVLELAKQGKVIYAATPTYLLMDFYGMCATADAGLFDPANEEHVVDREHGLAVLADMRELASLCPAKVFSLNTIDVHEELAKSDTAAYCPWVYGYVNYSRRGYAAHRLKATNVPLYHGGILQGVLGGTGLAVSSGTKHVEEAIDFVHYALSPEVQSTLYTDNGGQPGHRAAWLDDECNRTTLDFFRDTLDSLDAAYLRPRYSGYLYFQDNAGPVLHEFVQGELTATQALDKLDEIFVTSHAKA</sequence>
<gene>
    <name evidence="4" type="ORF">Pcatena_01280</name>
</gene>
<accession>A0A3G9JVQ6</accession>
<dbReference type="PANTHER" id="PTHR30061">
    <property type="entry name" value="MALTOSE-BINDING PERIPLASMIC PROTEIN"/>
    <property type="match status" value="1"/>
</dbReference>
<dbReference type="GO" id="GO:0042956">
    <property type="term" value="P:maltodextrin transmembrane transport"/>
    <property type="evidence" value="ECO:0007669"/>
    <property type="project" value="TreeGrafter"/>
</dbReference>
<proteinExistence type="inferred from homology"/>
<protein>
    <recommendedName>
        <fullName evidence="6">Sugar ABC transporter substrate-binding protein</fullName>
    </recommendedName>
</protein>
<evidence type="ECO:0000256" key="2">
    <source>
        <dbReference type="ARBA" id="ARBA00022448"/>
    </source>
</evidence>
<keyword evidence="5" id="KW-1185">Reference proteome</keyword>
<evidence type="ECO:0000313" key="5">
    <source>
        <dbReference type="Proteomes" id="UP000273154"/>
    </source>
</evidence>
<evidence type="ECO:0008006" key="6">
    <source>
        <dbReference type="Google" id="ProtNLM"/>
    </source>
</evidence>
<dbReference type="PANTHER" id="PTHR30061:SF50">
    <property type="entry name" value="MALTOSE_MALTODEXTRIN-BINDING PERIPLASMIC PROTEIN"/>
    <property type="match status" value="1"/>
</dbReference>
<dbReference type="KEGG" id="pcat:Pcatena_01280"/>
<dbReference type="RefSeq" id="WP_126420718.1">
    <property type="nucleotide sequence ID" value="NZ_AP019367.1"/>
</dbReference>
<evidence type="ECO:0000256" key="1">
    <source>
        <dbReference type="ARBA" id="ARBA00008520"/>
    </source>
</evidence>
<keyword evidence="3" id="KW-0732">Signal</keyword>
<dbReference type="GO" id="GO:0055052">
    <property type="term" value="C:ATP-binding cassette (ABC) transporter complex, substrate-binding subunit-containing"/>
    <property type="evidence" value="ECO:0007669"/>
    <property type="project" value="TreeGrafter"/>
</dbReference>
<dbReference type="Pfam" id="PF13416">
    <property type="entry name" value="SBP_bac_8"/>
    <property type="match status" value="1"/>
</dbReference>
<evidence type="ECO:0000313" key="4">
    <source>
        <dbReference type="EMBL" id="BBH49541.1"/>
    </source>
</evidence>
<dbReference type="AlphaFoldDB" id="A0A3G9JVQ6"/>
<dbReference type="GeneID" id="88848270"/>
<dbReference type="GO" id="GO:0015768">
    <property type="term" value="P:maltose transport"/>
    <property type="evidence" value="ECO:0007669"/>
    <property type="project" value="TreeGrafter"/>
</dbReference>
<reference evidence="5" key="1">
    <citation type="submission" date="2018-11" db="EMBL/GenBank/DDBJ databases">
        <title>Comparative genomics of Parolsenella catena and Libanicoccus massiliensis: Reclassification of Libanicoccus massiliensis as Parolsenella massiliensis comb. nov.</title>
        <authorList>
            <person name="Sakamoto M."/>
            <person name="Ikeyama N."/>
            <person name="Murakami T."/>
            <person name="Mori H."/>
            <person name="Yuki M."/>
            <person name="Ohkuma M."/>
        </authorList>
    </citation>
    <scope>NUCLEOTIDE SEQUENCE [LARGE SCALE GENOMIC DNA]</scope>
    <source>
        <strain evidence="5">JCM 31932</strain>
    </source>
</reference>
<dbReference type="EMBL" id="AP019367">
    <property type="protein sequence ID" value="BBH49541.1"/>
    <property type="molecule type" value="Genomic_DNA"/>
</dbReference>
<dbReference type="SUPFAM" id="SSF53850">
    <property type="entry name" value="Periplasmic binding protein-like II"/>
    <property type="match status" value="1"/>
</dbReference>
<dbReference type="Proteomes" id="UP000273154">
    <property type="component" value="Chromosome"/>
</dbReference>
<dbReference type="GO" id="GO:1901982">
    <property type="term" value="F:maltose binding"/>
    <property type="evidence" value="ECO:0007669"/>
    <property type="project" value="TreeGrafter"/>
</dbReference>
<dbReference type="InterPro" id="IPR006059">
    <property type="entry name" value="SBP"/>
</dbReference>
<dbReference type="OrthoDB" id="3495561at2"/>
<comment type="similarity">
    <text evidence="1">Belongs to the bacterial solute-binding protein 1 family.</text>
</comment>
<organism evidence="4 5">
    <name type="scientific">Parolsenella catena</name>
    <dbReference type="NCBI Taxonomy" id="2003188"/>
    <lineage>
        <taxon>Bacteria</taxon>
        <taxon>Bacillati</taxon>
        <taxon>Actinomycetota</taxon>
        <taxon>Coriobacteriia</taxon>
        <taxon>Coriobacteriales</taxon>
        <taxon>Atopobiaceae</taxon>
        <taxon>Parolsenella</taxon>
    </lineage>
</organism>
<keyword evidence="2" id="KW-0813">Transport</keyword>
<dbReference type="Gene3D" id="3.40.190.10">
    <property type="entry name" value="Periplasmic binding protein-like II"/>
    <property type="match status" value="1"/>
</dbReference>